<evidence type="ECO:0000313" key="2">
    <source>
        <dbReference type="EMBL" id="CAH1104587.1"/>
    </source>
</evidence>
<gene>
    <name evidence="2" type="ORF">PSYICH_LOCUS5467</name>
</gene>
<dbReference type="EMBL" id="OV651829">
    <property type="protein sequence ID" value="CAH1104587.1"/>
    <property type="molecule type" value="Genomic_DNA"/>
</dbReference>
<reference evidence="2" key="1">
    <citation type="submission" date="2022-01" db="EMBL/GenBank/DDBJ databases">
        <authorList>
            <person name="King R."/>
        </authorList>
    </citation>
    <scope>NUCLEOTIDE SEQUENCE</scope>
</reference>
<dbReference type="Proteomes" id="UP001153636">
    <property type="component" value="Chromosome 17"/>
</dbReference>
<dbReference type="OrthoDB" id="6436901at2759"/>
<evidence type="ECO:0000259" key="1">
    <source>
        <dbReference type="Pfam" id="PF18701"/>
    </source>
</evidence>
<keyword evidence="3" id="KW-1185">Reference proteome</keyword>
<dbReference type="InterPro" id="IPR040676">
    <property type="entry name" value="DUF5641"/>
</dbReference>
<dbReference type="Pfam" id="PF18701">
    <property type="entry name" value="DUF5641"/>
    <property type="match status" value="1"/>
</dbReference>
<organism evidence="2 3">
    <name type="scientific">Psylliodes chrysocephalus</name>
    <dbReference type="NCBI Taxonomy" id="3402493"/>
    <lineage>
        <taxon>Eukaryota</taxon>
        <taxon>Metazoa</taxon>
        <taxon>Ecdysozoa</taxon>
        <taxon>Arthropoda</taxon>
        <taxon>Hexapoda</taxon>
        <taxon>Insecta</taxon>
        <taxon>Pterygota</taxon>
        <taxon>Neoptera</taxon>
        <taxon>Endopterygota</taxon>
        <taxon>Coleoptera</taxon>
        <taxon>Polyphaga</taxon>
        <taxon>Cucujiformia</taxon>
        <taxon>Chrysomeloidea</taxon>
        <taxon>Chrysomelidae</taxon>
        <taxon>Galerucinae</taxon>
        <taxon>Alticini</taxon>
        <taxon>Psylliodes</taxon>
    </lineage>
</organism>
<protein>
    <recommendedName>
        <fullName evidence="1">DUF5641 domain-containing protein</fullName>
    </recommendedName>
</protein>
<feature type="domain" description="DUF5641" evidence="1">
    <location>
        <begin position="6"/>
        <end position="56"/>
    </location>
</feature>
<proteinExistence type="predicted"/>
<sequence>MERDVVHVGLEGVKRLRLPLRTILQLIPGKDGIIRVVRIKLQDGEVLRLIQKLYPLEIPARDEFRERFSKNKTSQIIEQKKCTNQDTEPEKAPIKETRKVVMTRKRRIVKEPQRFKSS</sequence>
<evidence type="ECO:0000313" key="3">
    <source>
        <dbReference type="Proteomes" id="UP001153636"/>
    </source>
</evidence>
<dbReference type="AlphaFoldDB" id="A0A9P0GCK5"/>
<accession>A0A9P0GCK5</accession>
<name>A0A9P0GCK5_9CUCU</name>